<dbReference type="SUPFAM" id="SSF51182">
    <property type="entry name" value="RmlC-like cupins"/>
    <property type="match status" value="1"/>
</dbReference>
<dbReference type="RefSeq" id="WP_130956529.1">
    <property type="nucleotide sequence ID" value="NZ_SITM01000033.1"/>
</dbReference>
<evidence type="ECO:0000313" key="2">
    <source>
        <dbReference type="EMBL" id="ANF30104.1"/>
    </source>
</evidence>
<dbReference type="InterPro" id="IPR011051">
    <property type="entry name" value="RmlC_Cupin_sf"/>
</dbReference>
<accession>A0A172X0F9</accession>
<evidence type="ECO:0000259" key="1">
    <source>
        <dbReference type="Pfam" id="PF05523"/>
    </source>
</evidence>
<reference evidence="2" key="1">
    <citation type="journal article" date="2016" name="PLoS ONE">
        <title>Genetic Diversity of O-Antigens in Hafnia alvei and the Development of a Suspension Array for Serotype Detection.</title>
        <authorList>
            <person name="Duan Z."/>
            <person name="Niedziela T."/>
            <person name="Lugowski C."/>
            <person name="Cao B."/>
            <person name="Wang T."/>
            <person name="Xu L."/>
            <person name="Yang B."/>
            <person name="Liu B."/>
            <person name="Wang L."/>
        </authorList>
    </citation>
    <scope>NUCLEOTIDE SEQUENCE</scope>
    <source>
        <strain evidence="2">PCM1216</strain>
    </source>
</reference>
<dbReference type="AlphaFoldDB" id="A0A172X0F9"/>
<gene>
    <name evidence="2" type="primary">fdtA</name>
</gene>
<dbReference type="Pfam" id="PF05523">
    <property type="entry name" value="FdtA"/>
    <property type="match status" value="1"/>
</dbReference>
<dbReference type="EMBL" id="KX117091">
    <property type="protein sequence ID" value="ANF30104.1"/>
    <property type="molecule type" value="Genomic_DNA"/>
</dbReference>
<dbReference type="Gene3D" id="2.60.120.10">
    <property type="entry name" value="Jelly Rolls"/>
    <property type="match status" value="1"/>
</dbReference>
<dbReference type="CDD" id="cd20292">
    <property type="entry name" value="cupin_QdtA-like"/>
    <property type="match status" value="1"/>
</dbReference>
<dbReference type="InterPro" id="IPR014710">
    <property type="entry name" value="RmlC-like_jellyroll"/>
</dbReference>
<dbReference type="InterPro" id="IPR008894">
    <property type="entry name" value="QdtA_cupin_dom"/>
</dbReference>
<organism evidence="2">
    <name type="scientific">Hafnia alvei</name>
    <dbReference type="NCBI Taxonomy" id="569"/>
    <lineage>
        <taxon>Bacteria</taxon>
        <taxon>Pseudomonadati</taxon>
        <taxon>Pseudomonadota</taxon>
        <taxon>Gammaproteobacteria</taxon>
        <taxon>Enterobacterales</taxon>
        <taxon>Hafniaceae</taxon>
        <taxon>Hafnia</taxon>
    </lineage>
</organism>
<feature type="domain" description="Sugar 3,4-ketoisomerase QdtA cupin" evidence="1">
    <location>
        <begin position="1"/>
        <end position="130"/>
    </location>
</feature>
<keyword evidence="2" id="KW-0413">Isomerase</keyword>
<protein>
    <submittedName>
        <fullName evidence="2">TDP-4-oxo-6-deoxy-alpha-D-glucose-3, 4-oxoisomerase</fullName>
        <ecNumber evidence="2">5.3.2.3</ecNumber>
    </submittedName>
</protein>
<proteinExistence type="predicted"/>
<dbReference type="EC" id="5.3.2.3" evidence="2"/>
<dbReference type="GO" id="GO:0016853">
    <property type="term" value="F:isomerase activity"/>
    <property type="evidence" value="ECO:0007669"/>
    <property type="project" value="UniProtKB-KW"/>
</dbReference>
<sequence length="139" mass="16371">MNVTLIDFQKHGDERGSLVSLEYEKNIPFKIKRVYYIFNTKENVRRGYHAHKKLKQLAICMKGSCKFLLDNGKEKKSVLLNNPNQGLLIESFMWREMYDFSDDCVLVILADEVYDESDYVRDYKVFQQMHQSDSGQGDK</sequence>
<name>A0A172X0F9_HAFAL</name>